<dbReference type="EMBL" id="JACHOV010000003">
    <property type="protein sequence ID" value="MBB4640628.1"/>
    <property type="molecule type" value="Genomic_DNA"/>
</dbReference>
<sequence>MILVRRIRFGHSLLAQCALRLGCSFLGHRLRLYRFYDSMIRRLYRGRSLIAVTARTTRPTIILTFVLAFVLALARSFALAIIRAVVPAL</sequence>
<feature type="transmembrane region" description="Helical" evidence="1">
    <location>
        <begin position="61"/>
        <end position="86"/>
    </location>
</feature>
<dbReference type="AlphaFoldDB" id="A0A840HST7"/>
<evidence type="ECO:0000256" key="1">
    <source>
        <dbReference type="SAM" id="Phobius"/>
    </source>
</evidence>
<dbReference type="RefSeq" id="WP_322790325.1">
    <property type="nucleotide sequence ID" value="NZ_JACHOV010000003.1"/>
</dbReference>
<keyword evidence="3" id="KW-1185">Reference proteome</keyword>
<keyword evidence="1" id="KW-0812">Transmembrane</keyword>
<protein>
    <submittedName>
        <fullName evidence="2">Amino acid permease</fullName>
    </submittedName>
</protein>
<keyword evidence="1" id="KW-0472">Membrane</keyword>
<reference evidence="2 3" key="1">
    <citation type="submission" date="2020-08" db="EMBL/GenBank/DDBJ databases">
        <title>Genomic Encyclopedia of Type Strains, Phase IV (KMG-IV): sequencing the most valuable type-strain genomes for metagenomic binning, comparative biology and taxonomic classification.</title>
        <authorList>
            <person name="Goeker M."/>
        </authorList>
    </citation>
    <scope>NUCLEOTIDE SEQUENCE [LARGE SCALE GENOMIC DNA]</scope>
    <source>
        <strain evidence="2 3">DSM 7465</strain>
    </source>
</reference>
<evidence type="ECO:0000313" key="3">
    <source>
        <dbReference type="Proteomes" id="UP000575068"/>
    </source>
</evidence>
<accession>A0A840HST7</accession>
<name>A0A840HST7_9SPHN</name>
<proteinExistence type="predicted"/>
<organism evidence="2 3">
    <name type="scientific">Rhizorhapis suberifaciens</name>
    <name type="common">corky root of lettuce</name>
    <dbReference type="NCBI Taxonomy" id="13656"/>
    <lineage>
        <taxon>Bacteria</taxon>
        <taxon>Pseudomonadati</taxon>
        <taxon>Pseudomonadota</taxon>
        <taxon>Alphaproteobacteria</taxon>
        <taxon>Sphingomonadales</taxon>
        <taxon>Sphingomonadaceae</taxon>
        <taxon>Rhizorhapis</taxon>
    </lineage>
</organism>
<keyword evidence="1" id="KW-1133">Transmembrane helix</keyword>
<comment type="caution">
    <text evidence="2">The sequence shown here is derived from an EMBL/GenBank/DDBJ whole genome shotgun (WGS) entry which is preliminary data.</text>
</comment>
<gene>
    <name evidence="2" type="ORF">HNQ99_000921</name>
</gene>
<evidence type="ECO:0000313" key="2">
    <source>
        <dbReference type="EMBL" id="MBB4640628.1"/>
    </source>
</evidence>
<dbReference type="Proteomes" id="UP000575068">
    <property type="component" value="Unassembled WGS sequence"/>
</dbReference>